<proteinExistence type="predicted"/>
<gene>
    <name evidence="1" type="ORF">RJ641_003210</name>
</gene>
<dbReference type="Proteomes" id="UP001370490">
    <property type="component" value="Unassembled WGS sequence"/>
</dbReference>
<sequence>MARVAAWLRSPDYHLLSVDVPKTSVPVISEFCSDGSPHRFRDVHSHCLLSLLGCFHSLRQSRILIFDYSKSQISSPAEVKGAEENYVVNGVLTAVSLLNISKVFHRLTTGKEDQLVASST</sequence>
<reference evidence="1 2" key="1">
    <citation type="submission" date="2023-12" db="EMBL/GenBank/DDBJ databases">
        <title>A high-quality genome assembly for Dillenia turbinata (Dilleniales).</title>
        <authorList>
            <person name="Chanderbali A."/>
        </authorList>
    </citation>
    <scope>NUCLEOTIDE SEQUENCE [LARGE SCALE GENOMIC DNA]</scope>
    <source>
        <strain evidence="1">LSX21</strain>
        <tissue evidence="1">Leaf</tissue>
    </source>
</reference>
<name>A0AAN8VL23_9MAGN</name>
<dbReference type="EMBL" id="JBAMMX010000011">
    <property type="protein sequence ID" value="KAK6931417.1"/>
    <property type="molecule type" value="Genomic_DNA"/>
</dbReference>
<comment type="caution">
    <text evidence="1">The sequence shown here is derived from an EMBL/GenBank/DDBJ whole genome shotgun (WGS) entry which is preliminary data.</text>
</comment>
<evidence type="ECO:0000313" key="2">
    <source>
        <dbReference type="Proteomes" id="UP001370490"/>
    </source>
</evidence>
<accession>A0AAN8VL23</accession>
<evidence type="ECO:0000313" key="1">
    <source>
        <dbReference type="EMBL" id="KAK6931417.1"/>
    </source>
</evidence>
<dbReference type="AlphaFoldDB" id="A0AAN8VL23"/>
<protein>
    <submittedName>
        <fullName evidence="1">Uncharacterized protein</fullName>
    </submittedName>
</protein>
<keyword evidence="2" id="KW-1185">Reference proteome</keyword>
<organism evidence="1 2">
    <name type="scientific">Dillenia turbinata</name>
    <dbReference type="NCBI Taxonomy" id="194707"/>
    <lineage>
        <taxon>Eukaryota</taxon>
        <taxon>Viridiplantae</taxon>
        <taxon>Streptophyta</taxon>
        <taxon>Embryophyta</taxon>
        <taxon>Tracheophyta</taxon>
        <taxon>Spermatophyta</taxon>
        <taxon>Magnoliopsida</taxon>
        <taxon>eudicotyledons</taxon>
        <taxon>Gunneridae</taxon>
        <taxon>Pentapetalae</taxon>
        <taxon>Dilleniales</taxon>
        <taxon>Dilleniaceae</taxon>
        <taxon>Dillenia</taxon>
    </lineage>
</organism>